<dbReference type="SUPFAM" id="SSF52279">
    <property type="entry name" value="Beta-D-glucan exohydrolase, C-terminal domain"/>
    <property type="match status" value="1"/>
</dbReference>
<dbReference type="PRINTS" id="PR00133">
    <property type="entry name" value="GLHYDRLASE3"/>
</dbReference>
<proteinExistence type="inferred from homology"/>
<dbReference type="GO" id="GO:0008422">
    <property type="term" value="F:beta-glucosidase activity"/>
    <property type="evidence" value="ECO:0007669"/>
    <property type="project" value="UniProtKB-ARBA"/>
</dbReference>
<evidence type="ECO:0000259" key="5">
    <source>
        <dbReference type="SMART" id="SM01217"/>
    </source>
</evidence>
<dbReference type="Pfam" id="PF00933">
    <property type="entry name" value="Glyco_hydro_3"/>
    <property type="match status" value="1"/>
</dbReference>
<feature type="domain" description="Fibronectin type III-like" evidence="5">
    <location>
        <begin position="577"/>
        <end position="647"/>
    </location>
</feature>
<dbReference type="Pfam" id="PF01915">
    <property type="entry name" value="Glyco_hydro_3_C"/>
    <property type="match status" value="1"/>
</dbReference>
<dbReference type="Proteomes" id="UP000824242">
    <property type="component" value="Unassembled WGS sequence"/>
</dbReference>
<dbReference type="InterPro" id="IPR036881">
    <property type="entry name" value="Glyco_hydro_3_C_sf"/>
</dbReference>
<dbReference type="InterPro" id="IPR001764">
    <property type="entry name" value="Glyco_hydro_3_N"/>
</dbReference>
<evidence type="ECO:0000256" key="4">
    <source>
        <dbReference type="RuleBase" id="RU361161"/>
    </source>
</evidence>
<comment type="similarity">
    <text evidence="1 4">Belongs to the glycosyl hydrolase 3 family.</text>
</comment>
<evidence type="ECO:0000313" key="6">
    <source>
        <dbReference type="EMBL" id="HIR47267.1"/>
    </source>
</evidence>
<accession>A0A9D1DEJ7</accession>
<dbReference type="EMBL" id="DVGZ01000067">
    <property type="protein sequence ID" value="HIR47267.1"/>
    <property type="molecule type" value="Genomic_DNA"/>
</dbReference>
<dbReference type="InterPro" id="IPR017853">
    <property type="entry name" value="GH"/>
</dbReference>
<dbReference type="Pfam" id="PF14310">
    <property type="entry name" value="Fn3-like"/>
    <property type="match status" value="1"/>
</dbReference>
<dbReference type="PROSITE" id="PS00775">
    <property type="entry name" value="GLYCOSYL_HYDROL_F3"/>
    <property type="match status" value="1"/>
</dbReference>
<evidence type="ECO:0000256" key="3">
    <source>
        <dbReference type="ARBA" id="ARBA00023277"/>
    </source>
</evidence>
<sequence length="754" mass="83683">MNEKDIWEIIGKMTLEEKAALCSGKDFWHMEGVERLGIPPVMVSDGPHGLRKQDDKADHLGVNESIKAVCFPAGCATACSFDEDLLERMGSTLGQECSAENVSVLLGPAINMKRSPLCGRNFEYYSEDPYLAGKMAAALIRGVQSWQVGTSVKHFAANNQEYRRMSGSSNMDERTLREIYLAAFETAVKEAKPWTVMCSYNRINGTFASENRKLLTEILREEWGFDGFVMSDWGAVNRRVDALHAGLELQMPGPCPEDDAELVRAVQNGELSEDELDRAVERMLRIILRYEQAEVPQAVFDREADHQIAADIEKECAVLLKNDGILPLRRGAKVAYLGGFAAKPRYQGGGSSHINSTRVSSALECAPEGVVYEEAFPADRDEWNEEAVERAVRAAKDAEVAVIFAGLPDSFESEGYDRSHMRLPDCQNELIRRVLEVQKRVVVVLHCGSPVETPWADEVPAVLCLYLGGEGVGEATDALLYGDANPCGRLAETWPLRLEDNPSYLNFPGDEDGVSYAEGVYIGYRYYDKKKMAVRWPFGHGESYTTFAYSNVRLSSEGKKVRVLVDVTNTGAREGKETVQLYVEDCTGTPGRPVRELKGMKKLSLLPGETKTAELELDDRSLSWYSEKLHGWYAATGTYRILLAHSSRDVRGEVTLTYFSKQRIPLHVHRNTTVGALLADPRTAPILQEVIEKAKSVLAPAEDAPGEAASEAIMEEMSRQMLFNSPLRAAQMFFGMSKAEIDALIEKLQKAVDA</sequence>
<organism evidence="6 7">
    <name type="scientific">Candidatus Caccousia avicola</name>
    <dbReference type="NCBI Taxonomy" id="2840721"/>
    <lineage>
        <taxon>Bacteria</taxon>
        <taxon>Bacillati</taxon>
        <taxon>Bacillota</taxon>
        <taxon>Clostridia</taxon>
        <taxon>Eubacteriales</taxon>
        <taxon>Oscillospiraceae</taxon>
        <taxon>Oscillospiraceae incertae sedis</taxon>
        <taxon>Candidatus Caccousia</taxon>
    </lineage>
</organism>
<evidence type="ECO:0000256" key="1">
    <source>
        <dbReference type="ARBA" id="ARBA00005336"/>
    </source>
</evidence>
<evidence type="ECO:0000256" key="2">
    <source>
        <dbReference type="ARBA" id="ARBA00022801"/>
    </source>
</evidence>
<reference evidence="6" key="2">
    <citation type="journal article" date="2021" name="PeerJ">
        <title>Extensive microbial diversity within the chicken gut microbiome revealed by metagenomics and culture.</title>
        <authorList>
            <person name="Gilroy R."/>
            <person name="Ravi A."/>
            <person name="Getino M."/>
            <person name="Pursley I."/>
            <person name="Horton D.L."/>
            <person name="Alikhan N.F."/>
            <person name="Baker D."/>
            <person name="Gharbi K."/>
            <person name="Hall N."/>
            <person name="Watson M."/>
            <person name="Adriaenssens E.M."/>
            <person name="Foster-Nyarko E."/>
            <person name="Jarju S."/>
            <person name="Secka A."/>
            <person name="Antonio M."/>
            <person name="Oren A."/>
            <person name="Chaudhuri R.R."/>
            <person name="La Ragione R."/>
            <person name="Hildebrand F."/>
            <person name="Pallen M.J."/>
        </authorList>
    </citation>
    <scope>NUCLEOTIDE SEQUENCE</scope>
    <source>
        <strain evidence="6">ChiSxjej1B13-7958</strain>
    </source>
</reference>
<gene>
    <name evidence="6" type="ORF">IAB89_06360</name>
</gene>
<dbReference type="SUPFAM" id="SSF51445">
    <property type="entry name" value="(Trans)glycosidases"/>
    <property type="match status" value="1"/>
</dbReference>
<keyword evidence="2 4" id="KW-0378">Hydrolase</keyword>
<dbReference type="PANTHER" id="PTHR42715">
    <property type="entry name" value="BETA-GLUCOSIDASE"/>
    <property type="match status" value="1"/>
</dbReference>
<dbReference type="Gene3D" id="2.60.40.10">
    <property type="entry name" value="Immunoglobulins"/>
    <property type="match status" value="1"/>
</dbReference>
<evidence type="ECO:0000313" key="7">
    <source>
        <dbReference type="Proteomes" id="UP000824242"/>
    </source>
</evidence>
<dbReference type="InterPro" id="IPR036962">
    <property type="entry name" value="Glyco_hydro_3_N_sf"/>
</dbReference>
<dbReference type="InterPro" id="IPR013783">
    <property type="entry name" value="Ig-like_fold"/>
</dbReference>
<dbReference type="InterPro" id="IPR050288">
    <property type="entry name" value="Cellulose_deg_GH3"/>
</dbReference>
<protein>
    <submittedName>
        <fullName evidence="6">Glycoside hydrolase family 3 C-terminal domain-containing protein</fullName>
    </submittedName>
</protein>
<dbReference type="InterPro" id="IPR002772">
    <property type="entry name" value="Glyco_hydro_3_C"/>
</dbReference>
<dbReference type="GO" id="GO:0005975">
    <property type="term" value="P:carbohydrate metabolic process"/>
    <property type="evidence" value="ECO:0007669"/>
    <property type="project" value="InterPro"/>
</dbReference>
<name>A0A9D1DEJ7_9FIRM</name>
<keyword evidence="3" id="KW-0119">Carbohydrate metabolism</keyword>
<dbReference type="Gene3D" id="3.40.50.1700">
    <property type="entry name" value="Glycoside hydrolase family 3 C-terminal domain"/>
    <property type="match status" value="2"/>
</dbReference>
<dbReference type="InterPro" id="IPR019800">
    <property type="entry name" value="Glyco_hydro_3_AS"/>
</dbReference>
<dbReference type="AlphaFoldDB" id="A0A9D1DEJ7"/>
<dbReference type="Gene3D" id="3.20.20.300">
    <property type="entry name" value="Glycoside hydrolase, family 3, N-terminal domain"/>
    <property type="match status" value="2"/>
</dbReference>
<dbReference type="FunFam" id="2.60.40.10:FF:000495">
    <property type="entry name" value="Periplasmic beta-glucosidase"/>
    <property type="match status" value="1"/>
</dbReference>
<dbReference type="SMART" id="SM01217">
    <property type="entry name" value="Fn3_like"/>
    <property type="match status" value="1"/>
</dbReference>
<reference evidence="6" key="1">
    <citation type="submission" date="2020-10" db="EMBL/GenBank/DDBJ databases">
        <authorList>
            <person name="Gilroy R."/>
        </authorList>
    </citation>
    <scope>NUCLEOTIDE SEQUENCE</scope>
    <source>
        <strain evidence="6">ChiSxjej1B13-7958</strain>
    </source>
</reference>
<dbReference type="PANTHER" id="PTHR42715:SF10">
    <property type="entry name" value="BETA-GLUCOSIDASE"/>
    <property type="match status" value="1"/>
</dbReference>
<keyword evidence="4" id="KW-0326">Glycosidase</keyword>
<comment type="caution">
    <text evidence="6">The sequence shown here is derived from an EMBL/GenBank/DDBJ whole genome shotgun (WGS) entry which is preliminary data.</text>
</comment>
<dbReference type="InterPro" id="IPR026891">
    <property type="entry name" value="Fn3-like"/>
</dbReference>